<dbReference type="Pfam" id="PF00557">
    <property type="entry name" value="Peptidase_M24"/>
    <property type="match status" value="1"/>
</dbReference>
<dbReference type="InterPro" id="IPR000994">
    <property type="entry name" value="Pept_M24"/>
</dbReference>
<dbReference type="AlphaFoldDB" id="A0A8J2PSS8"/>
<proteinExistence type="predicted"/>
<reference evidence="2" key="1">
    <citation type="submission" date="2021-06" db="EMBL/GenBank/DDBJ databases">
        <authorList>
            <person name="Hodson N. C."/>
            <person name="Mongue J. A."/>
            <person name="Jaron S. K."/>
        </authorList>
    </citation>
    <scope>NUCLEOTIDE SEQUENCE</scope>
</reference>
<gene>
    <name evidence="2" type="ORF">AFUS01_LOCUS31992</name>
</gene>
<name>A0A8J2PSS8_9HEXA</name>
<accession>A0A8J2PSS8</accession>
<evidence type="ECO:0000313" key="2">
    <source>
        <dbReference type="EMBL" id="CAG7821669.1"/>
    </source>
</evidence>
<dbReference type="Proteomes" id="UP000708208">
    <property type="component" value="Unassembled WGS sequence"/>
</dbReference>
<sequence>MNSFAETKAIGKDVETQGMINAHFRDGAVVVEYLPSIGEEMREQTPLTEFSTAKPLTQFRELRSLGSRLDTLARKSLWDAQLGFGHGTGHGIGPMEESTKDPSPLEEELTQEIDMFTANEPRYYKEGFGIRTENIIRVVVVSAGGEGNFLTFPDVTLVPIQIKVIKSEQLALQLFIVLKLVVSISRVSKEVGKYLTDNGDSYPSITWLEKHSRLTSATKASFMKVSFLAVITCIYNTVDKLLQFPYILTALLII</sequence>
<evidence type="ECO:0000259" key="1">
    <source>
        <dbReference type="Pfam" id="PF00557"/>
    </source>
</evidence>
<protein>
    <recommendedName>
        <fullName evidence="1">Peptidase M24 domain-containing protein</fullName>
    </recommendedName>
</protein>
<dbReference type="InterPro" id="IPR050422">
    <property type="entry name" value="X-Pro_aminopeptidase_P"/>
</dbReference>
<dbReference type="OrthoDB" id="9995434at2759"/>
<evidence type="ECO:0000313" key="3">
    <source>
        <dbReference type="Proteomes" id="UP000708208"/>
    </source>
</evidence>
<dbReference type="EMBL" id="CAJVCH010517808">
    <property type="protein sequence ID" value="CAG7821669.1"/>
    <property type="molecule type" value="Genomic_DNA"/>
</dbReference>
<dbReference type="PANTHER" id="PTHR43763:SF6">
    <property type="entry name" value="XAA-PRO AMINOPEPTIDASE 1"/>
    <property type="match status" value="1"/>
</dbReference>
<feature type="domain" description="Peptidase M24" evidence="1">
    <location>
        <begin position="66"/>
        <end position="138"/>
    </location>
</feature>
<dbReference type="PANTHER" id="PTHR43763">
    <property type="entry name" value="XAA-PRO AMINOPEPTIDASE 1"/>
    <property type="match status" value="1"/>
</dbReference>
<comment type="caution">
    <text evidence="2">The sequence shown here is derived from an EMBL/GenBank/DDBJ whole genome shotgun (WGS) entry which is preliminary data.</text>
</comment>
<keyword evidence="3" id="KW-1185">Reference proteome</keyword>
<organism evidence="2 3">
    <name type="scientific">Allacma fusca</name>
    <dbReference type="NCBI Taxonomy" id="39272"/>
    <lineage>
        <taxon>Eukaryota</taxon>
        <taxon>Metazoa</taxon>
        <taxon>Ecdysozoa</taxon>
        <taxon>Arthropoda</taxon>
        <taxon>Hexapoda</taxon>
        <taxon>Collembola</taxon>
        <taxon>Symphypleona</taxon>
        <taxon>Sminthuridae</taxon>
        <taxon>Allacma</taxon>
    </lineage>
</organism>